<evidence type="ECO:0000256" key="4">
    <source>
        <dbReference type="ARBA" id="ARBA00022475"/>
    </source>
</evidence>
<evidence type="ECO:0000313" key="11">
    <source>
        <dbReference type="EMBL" id="MFC5354281.1"/>
    </source>
</evidence>
<comment type="similarity">
    <text evidence="2 9">Belongs to the ABC-2 integral membrane protein family.</text>
</comment>
<protein>
    <recommendedName>
        <fullName evidence="9">Transport permease protein</fullName>
    </recommendedName>
</protein>
<keyword evidence="7" id="KW-0625">Polysaccharide transport</keyword>
<evidence type="ECO:0000256" key="1">
    <source>
        <dbReference type="ARBA" id="ARBA00004651"/>
    </source>
</evidence>
<sequence>MQQDLWLTWELTKREIAQRYRGTFLGILWPMLYAGLFLAIFSFVFTVVLRVRWGQSGENMATGSLMIFCGMVPYLFVAEVMGRSPGIMLASANLVKRVRFPVHLIPVVSINAALIIAAINLALLLAFAFAVGEADAFAVLFLPLILVPLYLFALGIGWLFSSVAVFFRDLGQIAPVLVQVMMFMAPVFYPASIIPADFLPYFAVNPLTYFVEAFRSALGGQFDVALWLQMVALHGGIAALGWLVFHRLRPAFGDLL</sequence>
<dbReference type="Proteomes" id="UP001596166">
    <property type="component" value="Unassembled WGS sequence"/>
</dbReference>
<evidence type="ECO:0000256" key="5">
    <source>
        <dbReference type="ARBA" id="ARBA00022692"/>
    </source>
</evidence>
<evidence type="ECO:0000256" key="8">
    <source>
        <dbReference type="ARBA" id="ARBA00023136"/>
    </source>
</evidence>
<dbReference type="PROSITE" id="PS51012">
    <property type="entry name" value="ABC_TM2"/>
    <property type="match status" value="1"/>
</dbReference>
<keyword evidence="8 9" id="KW-0472">Membrane</keyword>
<comment type="subcellular location">
    <subcellularLocation>
        <location evidence="9">Cell inner membrane</location>
        <topology evidence="9">Multi-pass membrane protein</topology>
    </subcellularLocation>
    <subcellularLocation>
        <location evidence="1">Cell membrane</location>
        <topology evidence="1">Multi-pass membrane protein</topology>
    </subcellularLocation>
</comment>
<dbReference type="InterPro" id="IPR047817">
    <property type="entry name" value="ABC2_TM_bact-type"/>
</dbReference>
<evidence type="ECO:0000256" key="3">
    <source>
        <dbReference type="ARBA" id="ARBA00022448"/>
    </source>
</evidence>
<proteinExistence type="inferred from homology"/>
<accession>A0ABW0G048</accession>
<feature type="transmembrane region" description="Helical" evidence="9">
    <location>
        <begin position="102"/>
        <end position="130"/>
    </location>
</feature>
<feature type="transmembrane region" description="Helical" evidence="9">
    <location>
        <begin position="224"/>
        <end position="245"/>
    </location>
</feature>
<feature type="transmembrane region" description="Helical" evidence="9">
    <location>
        <begin position="61"/>
        <end position="81"/>
    </location>
</feature>
<keyword evidence="5 9" id="KW-0812">Transmembrane</keyword>
<comment type="caution">
    <text evidence="11">The sequence shown here is derived from an EMBL/GenBank/DDBJ whole genome shotgun (WGS) entry which is preliminary data.</text>
</comment>
<dbReference type="PANTHER" id="PTHR30413">
    <property type="entry name" value="INNER MEMBRANE TRANSPORT PERMEASE"/>
    <property type="match status" value="1"/>
</dbReference>
<keyword evidence="6 9" id="KW-1133">Transmembrane helix</keyword>
<evidence type="ECO:0000256" key="9">
    <source>
        <dbReference type="RuleBase" id="RU361157"/>
    </source>
</evidence>
<dbReference type="InterPro" id="IPR013525">
    <property type="entry name" value="ABC2_TM"/>
</dbReference>
<feature type="transmembrane region" description="Helical" evidence="9">
    <location>
        <begin position="136"/>
        <end position="160"/>
    </location>
</feature>
<dbReference type="RefSeq" id="WP_376994024.1">
    <property type="nucleotide sequence ID" value="NZ_JBHSLC010000006.1"/>
</dbReference>
<gene>
    <name evidence="11" type="ORF">ACFPMG_04605</name>
</gene>
<dbReference type="Pfam" id="PF01061">
    <property type="entry name" value="ABC2_membrane"/>
    <property type="match status" value="1"/>
</dbReference>
<keyword evidence="12" id="KW-1185">Reference proteome</keyword>
<keyword evidence="4 9" id="KW-1003">Cell membrane</keyword>
<name>A0ABW0G048_9PROT</name>
<evidence type="ECO:0000256" key="2">
    <source>
        <dbReference type="ARBA" id="ARBA00007783"/>
    </source>
</evidence>
<dbReference type="PANTHER" id="PTHR30413:SF10">
    <property type="entry name" value="CAPSULE POLYSACCHARIDE EXPORT INNER-MEMBRANE PROTEIN CTRC"/>
    <property type="match status" value="1"/>
</dbReference>
<evidence type="ECO:0000256" key="6">
    <source>
        <dbReference type="ARBA" id="ARBA00022989"/>
    </source>
</evidence>
<keyword evidence="7" id="KW-0762">Sugar transport</keyword>
<organism evidence="11 12">
    <name type="scientific">Azospirillum himalayense</name>
    <dbReference type="NCBI Taxonomy" id="654847"/>
    <lineage>
        <taxon>Bacteria</taxon>
        <taxon>Pseudomonadati</taxon>
        <taxon>Pseudomonadota</taxon>
        <taxon>Alphaproteobacteria</taxon>
        <taxon>Rhodospirillales</taxon>
        <taxon>Azospirillaceae</taxon>
        <taxon>Azospirillum</taxon>
    </lineage>
</organism>
<feature type="transmembrane region" description="Helical" evidence="9">
    <location>
        <begin position="180"/>
        <end position="204"/>
    </location>
</feature>
<evidence type="ECO:0000256" key="7">
    <source>
        <dbReference type="ARBA" id="ARBA00023047"/>
    </source>
</evidence>
<evidence type="ECO:0000313" key="12">
    <source>
        <dbReference type="Proteomes" id="UP001596166"/>
    </source>
</evidence>
<keyword evidence="3 9" id="KW-0813">Transport</keyword>
<feature type="domain" description="ABC transmembrane type-2" evidence="10">
    <location>
        <begin position="25"/>
        <end position="248"/>
    </location>
</feature>
<evidence type="ECO:0000259" key="10">
    <source>
        <dbReference type="PROSITE" id="PS51012"/>
    </source>
</evidence>
<dbReference type="EMBL" id="JBHSLC010000006">
    <property type="protein sequence ID" value="MFC5354281.1"/>
    <property type="molecule type" value="Genomic_DNA"/>
</dbReference>
<feature type="transmembrane region" description="Helical" evidence="9">
    <location>
        <begin position="23"/>
        <end position="49"/>
    </location>
</feature>
<reference evidence="12" key="1">
    <citation type="journal article" date="2019" name="Int. J. Syst. Evol. Microbiol.">
        <title>The Global Catalogue of Microorganisms (GCM) 10K type strain sequencing project: providing services to taxonomists for standard genome sequencing and annotation.</title>
        <authorList>
            <consortium name="The Broad Institute Genomics Platform"/>
            <consortium name="The Broad Institute Genome Sequencing Center for Infectious Disease"/>
            <person name="Wu L."/>
            <person name="Ma J."/>
        </authorList>
    </citation>
    <scope>NUCLEOTIDE SEQUENCE [LARGE SCALE GENOMIC DNA]</scope>
    <source>
        <strain evidence="12">CCUG 58760</strain>
    </source>
</reference>